<proteinExistence type="predicted"/>
<organism evidence="1 2">
    <name type="scientific">Microterricola gilva</name>
    <dbReference type="NCBI Taxonomy" id="393267"/>
    <lineage>
        <taxon>Bacteria</taxon>
        <taxon>Bacillati</taxon>
        <taxon>Actinomycetota</taxon>
        <taxon>Actinomycetes</taxon>
        <taxon>Micrococcales</taxon>
        <taxon>Microbacteriaceae</taxon>
        <taxon>Microterricola</taxon>
    </lineage>
</organism>
<accession>A0A4Q8ARQ8</accession>
<evidence type="ECO:0000313" key="2">
    <source>
        <dbReference type="Proteomes" id="UP000291483"/>
    </source>
</evidence>
<gene>
    <name evidence="1" type="ORF">EV379_3303</name>
</gene>
<name>A0A4Q8ARQ8_9MICO</name>
<dbReference type="Pfam" id="PF10974">
    <property type="entry name" value="DUF2804"/>
    <property type="match status" value="1"/>
</dbReference>
<dbReference type="Proteomes" id="UP000291483">
    <property type="component" value="Unassembled WGS sequence"/>
</dbReference>
<evidence type="ECO:0000313" key="1">
    <source>
        <dbReference type="EMBL" id="RZU66931.1"/>
    </source>
</evidence>
<dbReference type="PANTHER" id="PTHR35868">
    <property type="entry name" value="DUF2804 DOMAIN-CONTAINING PROTEIN-RELATED"/>
    <property type="match status" value="1"/>
</dbReference>
<dbReference type="InterPro" id="IPR021243">
    <property type="entry name" value="DUF2804"/>
</dbReference>
<dbReference type="PANTHER" id="PTHR35868:SF3">
    <property type="entry name" value="DUF2804 DOMAIN-CONTAINING PROTEIN"/>
    <property type="match status" value="1"/>
</dbReference>
<comment type="caution">
    <text evidence="1">The sequence shown here is derived from an EMBL/GenBank/DDBJ whole genome shotgun (WGS) entry which is preliminary data.</text>
</comment>
<dbReference type="EMBL" id="SHLC01000001">
    <property type="protein sequence ID" value="RZU66931.1"/>
    <property type="molecule type" value="Genomic_DNA"/>
</dbReference>
<reference evidence="1 2" key="1">
    <citation type="submission" date="2019-02" db="EMBL/GenBank/DDBJ databases">
        <title>Sequencing the genomes of 1000 actinobacteria strains.</title>
        <authorList>
            <person name="Klenk H.-P."/>
        </authorList>
    </citation>
    <scope>NUCLEOTIDE SEQUENCE [LARGE SCALE GENOMIC DNA]</scope>
    <source>
        <strain evidence="1 2">DSM 18319</strain>
    </source>
</reference>
<protein>
    <submittedName>
        <fullName evidence="1">Uncharacterized protein DUF2804</fullName>
    </submittedName>
</protein>
<sequence length="345" mass="37797">MRTQTTHERELTAPVELCLPNGRLNPAAVGWARHPLVTTDGIGRGSFGWGRNKRWEYWAVTTPTHIVGITVSSLDYASLHQLWVKDRRSGEEIDLVAISPLSGSATLPGTLGTGSARTRTKALSIDIDELGEADAGSPGTRLRAVSPRVTIDVLAERPAGHEAMGVVVPWSDRLFQYTVKDVARPAGGTITIDGVSHRLPRARSWAVLDHGRGRWPYSMTWNWGAASGIVDGRTLGLQLGGRWTAGTGSTENALSVDGRITKYGDELDWEYSQGDFLAPWRIRGEHLDLVFTPEFDRSAQTNMLVIGSETHQCFGTYSGTATDEDGTTLRIDGLFGWAEHVHNRW</sequence>
<keyword evidence="2" id="KW-1185">Reference proteome</keyword>
<dbReference type="AlphaFoldDB" id="A0A4Q8ARQ8"/>
<dbReference type="RefSeq" id="WP_130507055.1">
    <property type="nucleotide sequence ID" value="NZ_SHLC01000001.1"/>
</dbReference>
<dbReference type="OrthoDB" id="9762066at2"/>